<protein>
    <recommendedName>
        <fullName evidence="11">Cytochrome P450</fullName>
    </recommendedName>
</protein>
<gene>
    <name evidence="9" type="ORF">TWF718_004794</name>
</gene>
<dbReference type="InterPro" id="IPR050196">
    <property type="entry name" value="Cytochrome_P450_Monoox"/>
</dbReference>
<dbReference type="InterPro" id="IPR002401">
    <property type="entry name" value="Cyt_P450_E_grp-I"/>
</dbReference>
<name>A0AAN8RF98_9PEZI</name>
<dbReference type="GO" id="GO:0005506">
    <property type="term" value="F:iron ion binding"/>
    <property type="evidence" value="ECO:0007669"/>
    <property type="project" value="InterPro"/>
</dbReference>
<dbReference type="GO" id="GO:0020037">
    <property type="term" value="F:heme binding"/>
    <property type="evidence" value="ECO:0007669"/>
    <property type="project" value="InterPro"/>
</dbReference>
<keyword evidence="2 7" id="KW-0349">Heme</keyword>
<dbReference type="Pfam" id="PF00067">
    <property type="entry name" value="p450"/>
    <property type="match status" value="1"/>
</dbReference>
<dbReference type="GO" id="GO:0004497">
    <property type="term" value="F:monooxygenase activity"/>
    <property type="evidence" value="ECO:0007669"/>
    <property type="project" value="UniProtKB-KW"/>
</dbReference>
<comment type="similarity">
    <text evidence="1 8">Belongs to the cytochrome P450 family.</text>
</comment>
<evidence type="ECO:0000256" key="8">
    <source>
        <dbReference type="RuleBase" id="RU000461"/>
    </source>
</evidence>
<dbReference type="PANTHER" id="PTHR24291:SF50">
    <property type="entry name" value="BIFUNCTIONAL ALBAFLAVENONE MONOOXYGENASE_TERPENE SYNTHASE"/>
    <property type="match status" value="1"/>
</dbReference>
<dbReference type="AlphaFoldDB" id="A0AAN8RF98"/>
<comment type="caution">
    <text evidence="9">The sequence shown here is derived from an EMBL/GenBank/DDBJ whole genome shotgun (WGS) entry which is preliminary data.</text>
</comment>
<evidence type="ECO:0000256" key="3">
    <source>
        <dbReference type="ARBA" id="ARBA00022723"/>
    </source>
</evidence>
<sequence>MHGWENEFKFEPYKRWSIPLGSPKSLVFAGAGRVEVSTWDREIIADILRRPKDFIQFDIANFLLNRFGPNVLSTDGEVWARHRKLVASTLNENISKVVFDQSLVLAGGMVSEIFENSGPGSDCAETNRIFDLVKKLAITILVNAGMGGNQAWKDAAVKQVKPGFKLTYIEAVKAVIGNLVAAAILPRWFTSWYPPFLPGYDTMKLLSYAVGEFRAHTKDLIDEEKQRSAERGSVARNNILSMLLNASKEEERITSGTGSQAKNSLSDEEIMGNIFIFTSAGFDSTANTLAYTLVYLVQNPQYQDWLFEEIDALVPSDPEEPLEYTSVFPKAIRCLAVMLETLRLHPPLVHLGKMTGTPQVVRTSTSEIEIPTGTIIFINSVVVHLDPGVWRDLNRNKFEPAPHKDDIDGDVPDECRFRPSRWIINPSDTENTQPKIFQPPKGAFIPWSMGPRVCPGQKMAQVEFVAIFLVLLRAHRLEAVKMVVRDASGNEREEADHELHERIVQLIKKSVSKVTQEMDVYNIADGKCSRGLGFRLVRRH</sequence>
<dbReference type="Gene3D" id="1.10.630.10">
    <property type="entry name" value="Cytochrome P450"/>
    <property type="match status" value="1"/>
</dbReference>
<keyword evidence="6 8" id="KW-0503">Monooxygenase</keyword>
<dbReference type="PRINTS" id="PR00463">
    <property type="entry name" value="EP450I"/>
</dbReference>
<evidence type="ECO:0000256" key="2">
    <source>
        <dbReference type="ARBA" id="ARBA00022617"/>
    </source>
</evidence>
<evidence type="ECO:0000256" key="1">
    <source>
        <dbReference type="ARBA" id="ARBA00010617"/>
    </source>
</evidence>
<comment type="cofactor">
    <cofactor evidence="7">
        <name>heme</name>
        <dbReference type="ChEBI" id="CHEBI:30413"/>
    </cofactor>
</comment>
<evidence type="ECO:0000313" key="10">
    <source>
        <dbReference type="Proteomes" id="UP001313282"/>
    </source>
</evidence>
<keyword evidence="3 7" id="KW-0479">Metal-binding</keyword>
<dbReference type="InterPro" id="IPR036396">
    <property type="entry name" value="Cyt_P450_sf"/>
</dbReference>
<dbReference type="SUPFAM" id="SSF48264">
    <property type="entry name" value="Cytochrome P450"/>
    <property type="match status" value="1"/>
</dbReference>
<dbReference type="InterPro" id="IPR001128">
    <property type="entry name" value="Cyt_P450"/>
</dbReference>
<feature type="binding site" description="axial binding residue" evidence="7">
    <location>
        <position position="454"/>
    </location>
    <ligand>
        <name>heme</name>
        <dbReference type="ChEBI" id="CHEBI:30413"/>
    </ligand>
    <ligandPart>
        <name>Fe</name>
        <dbReference type="ChEBI" id="CHEBI:18248"/>
    </ligandPart>
</feature>
<evidence type="ECO:0000256" key="7">
    <source>
        <dbReference type="PIRSR" id="PIRSR602401-1"/>
    </source>
</evidence>
<proteinExistence type="inferred from homology"/>
<dbReference type="PANTHER" id="PTHR24291">
    <property type="entry name" value="CYTOCHROME P450 FAMILY 4"/>
    <property type="match status" value="1"/>
</dbReference>
<dbReference type="PRINTS" id="PR00385">
    <property type="entry name" value="P450"/>
</dbReference>
<evidence type="ECO:0008006" key="11">
    <source>
        <dbReference type="Google" id="ProtNLM"/>
    </source>
</evidence>
<evidence type="ECO:0000256" key="4">
    <source>
        <dbReference type="ARBA" id="ARBA00023002"/>
    </source>
</evidence>
<evidence type="ECO:0000256" key="6">
    <source>
        <dbReference type="ARBA" id="ARBA00023033"/>
    </source>
</evidence>
<keyword evidence="4 8" id="KW-0560">Oxidoreductase</keyword>
<accession>A0AAN8RF98</accession>
<reference evidence="9 10" key="1">
    <citation type="submission" date="2019-10" db="EMBL/GenBank/DDBJ databases">
        <authorList>
            <person name="Palmer J.M."/>
        </authorList>
    </citation>
    <scope>NUCLEOTIDE SEQUENCE [LARGE SCALE GENOMIC DNA]</scope>
    <source>
        <strain evidence="9 10">TWF718</strain>
    </source>
</reference>
<evidence type="ECO:0000256" key="5">
    <source>
        <dbReference type="ARBA" id="ARBA00023004"/>
    </source>
</evidence>
<dbReference type="Proteomes" id="UP001313282">
    <property type="component" value="Unassembled WGS sequence"/>
</dbReference>
<keyword evidence="5 7" id="KW-0408">Iron</keyword>
<organism evidence="9 10">
    <name type="scientific">Orbilia javanica</name>
    <dbReference type="NCBI Taxonomy" id="47235"/>
    <lineage>
        <taxon>Eukaryota</taxon>
        <taxon>Fungi</taxon>
        <taxon>Dikarya</taxon>
        <taxon>Ascomycota</taxon>
        <taxon>Pezizomycotina</taxon>
        <taxon>Orbiliomycetes</taxon>
        <taxon>Orbiliales</taxon>
        <taxon>Orbiliaceae</taxon>
        <taxon>Orbilia</taxon>
    </lineage>
</organism>
<dbReference type="InterPro" id="IPR017972">
    <property type="entry name" value="Cyt_P450_CS"/>
</dbReference>
<dbReference type="EMBL" id="JAVHNR010000002">
    <property type="protein sequence ID" value="KAK6351640.1"/>
    <property type="molecule type" value="Genomic_DNA"/>
</dbReference>
<dbReference type="PROSITE" id="PS00086">
    <property type="entry name" value="CYTOCHROME_P450"/>
    <property type="match status" value="1"/>
</dbReference>
<keyword evidence="10" id="KW-1185">Reference proteome</keyword>
<evidence type="ECO:0000313" key="9">
    <source>
        <dbReference type="EMBL" id="KAK6351640.1"/>
    </source>
</evidence>
<dbReference type="GO" id="GO:0016705">
    <property type="term" value="F:oxidoreductase activity, acting on paired donors, with incorporation or reduction of molecular oxygen"/>
    <property type="evidence" value="ECO:0007669"/>
    <property type="project" value="InterPro"/>
</dbReference>